<keyword evidence="4" id="KW-1185">Reference proteome</keyword>
<dbReference type="Proteomes" id="UP001212841">
    <property type="component" value="Unassembled WGS sequence"/>
</dbReference>
<evidence type="ECO:0000313" key="3">
    <source>
        <dbReference type="EMBL" id="KAJ3045799.1"/>
    </source>
</evidence>
<evidence type="ECO:0000313" key="4">
    <source>
        <dbReference type="Proteomes" id="UP001212841"/>
    </source>
</evidence>
<gene>
    <name evidence="3" type="ORF">HK097_001127</name>
</gene>
<comment type="caution">
    <text evidence="3">The sequence shown here is derived from an EMBL/GenBank/DDBJ whole genome shotgun (WGS) entry which is preliminary data.</text>
</comment>
<reference evidence="3" key="1">
    <citation type="submission" date="2020-05" db="EMBL/GenBank/DDBJ databases">
        <title>Phylogenomic resolution of chytrid fungi.</title>
        <authorList>
            <person name="Stajich J.E."/>
            <person name="Amses K."/>
            <person name="Simmons R."/>
            <person name="Seto K."/>
            <person name="Myers J."/>
            <person name="Bonds A."/>
            <person name="Quandt C.A."/>
            <person name="Barry K."/>
            <person name="Liu P."/>
            <person name="Grigoriev I."/>
            <person name="Longcore J.E."/>
            <person name="James T.Y."/>
        </authorList>
    </citation>
    <scope>NUCLEOTIDE SEQUENCE</scope>
    <source>
        <strain evidence="3">JEL0318</strain>
    </source>
</reference>
<dbReference type="AlphaFoldDB" id="A0AAD5S5Z9"/>
<keyword evidence="2" id="KW-0812">Transmembrane</keyword>
<keyword evidence="1" id="KW-0175">Coiled coil</keyword>
<feature type="transmembrane region" description="Helical" evidence="2">
    <location>
        <begin position="77"/>
        <end position="96"/>
    </location>
</feature>
<feature type="coiled-coil region" evidence="1">
    <location>
        <begin position="16"/>
        <end position="43"/>
    </location>
</feature>
<accession>A0AAD5S5Z9</accession>
<evidence type="ECO:0000256" key="2">
    <source>
        <dbReference type="SAM" id="Phobius"/>
    </source>
</evidence>
<name>A0AAD5S5Z9_9FUNG</name>
<evidence type="ECO:0000256" key="1">
    <source>
        <dbReference type="SAM" id="Coils"/>
    </source>
</evidence>
<sequence length="97" mass="10460">SRSKSTTAEVDTDRQLRDSRDKIKTLEVACEGYKTEIERLKLLRQRRGDSSGKEDGGVIKGAGSPTLVLAQAQQGQLGLPLVAVIALISFVLGAVFF</sequence>
<feature type="non-terminal residue" evidence="3">
    <location>
        <position position="1"/>
    </location>
</feature>
<dbReference type="EMBL" id="JADGJD010001214">
    <property type="protein sequence ID" value="KAJ3045799.1"/>
    <property type="molecule type" value="Genomic_DNA"/>
</dbReference>
<organism evidence="3 4">
    <name type="scientific">Rhizophlyctis rosea</name>
    <dbReference type="NCBI Taxonomy" id="64517"/>
    <lineage>
        <taxon>Eukaryota</taxon>
        <taxon>Fungi</taxon>
        <taxon>Fungi incertae sedis</taxon>
        <taxon>Chytridiomycota</taxon>
        <taxon>Chytridiomycota incertae sedis</taxon>
        <taxon>Chytridiomycetes</taxon>
        <taxon>Rhizophlyctidales</taxon>
        <taxon>Rhizophlyctidaceae</taxon>
        <taxon>Rhizophlyctis</taxon>
    </lineage>
</organism>
<proteinExistence type="predicted"/>
<protein>
    <submittedName>
        <fullName evidence="3">Uncharacterized protein</fullName>
    </submittedName>
</protein>
<keyword evidence="2" id="KW-1133">Transmembrane helix</keyword>
<keyword evidence="2" id="KW-0472">Membrane</keyword>